<evidence type="ECO:0000313" key="1">
    <source>
        <dbReference type="EMBL" id="SGZ16355.1"/>
    </source>
</evidence>
<dbReference type="Proteomes" id="UP000183794">
    <property type="component" value="Unassembled WGS sequence"/>
</dbReference>
<organism evidence="1 2">
    <name type="scientific">Moritella viscosa</name>
    <dbReference type="NCBI Taxonomy" id="80854"/>
    <lineage>
        <taxon>Bacteria</taxon>
        <taxon>Pseudomonadati</taxon>
        <taxon>Pseudomonadota</taxon>
        <taxon>Gammaproteobacteria</taxon>
        <taxon>Alteromonadales</taxon>
        <taxon>Moritellaceae</taxon>
        <taxon>Moritella</taxon>
    </lineage>
</organism>
<evidence type="ECO:0000313" key="2">
    <source>
        <dbReference type="Proteomes" id="UP000183794"/>
    </source>
</evidence>
<sequence length="40" mass="4819">MVNGFYKYLLFWIKLAKVNKIKCLPVSVIVRDSWLDRFTL</sequence>
<proteinExistence type="predicted"/>
<reference evidence="1 2" key="1">
    <citation type="submission" date="2016-11" db="EMBL/GenBank/DDBJ databases">
        <authorList>
            <person name="Jaros S."/>
            <person name="Januszkiewicz K."/>
            <person name="Wedrychowicz H."/>
        </authorList>
    </citation>
    <scope>NUCLEOTIDE SEQUENCE [LARGE SCALE GENOMIC DNA]</scope>
    <source>
        <strain evidence="1">NVI 5450</strain>
    </source>
</reference>
<dbReference type="GO" id="GO:0016740">
    <property type="term" value="F:transferase activity"/>
    <property type="evidence" value="ECO:0007669"/>
    <property type="project" value="UniProtKB-KW"/>
</dbReference>
<accession>A0A1L0AKM9</accession>
<name>A0A1L0AKM9_9GAMM</name>
<protein>
    <submittedName>
        <fullName evidence="1">Putative arginyl-tRNA--protein transferase</fullName>
    </submittedName>
</protein>
<keyword evidence="1" id="KW-0808">Transferase</keyword>
<gene>
    <name evidence="1" type="ORF">NVI5450_4298</name>
</gene>
<dbReference type="EMBL" id="FPLD01000129">
    <property type="protein sequence ID" value="SGZ16355.1"/>
    <property type="molecule type" value="Genomic_DNA"/>
</dbReference>
<dbReference type="AlphaFoldDB" id="A0A1L0AKM9"/>